<protein>
    <recommendedName>
        <fullName evidence="8">C2H2 type master regulator of conidiophore development brlA</fullName>
    </recommendedName>
</protein>
<keyword evidence="2" id="KW-0677">Repeat</keyword>
<accession>A0A0D1Z9K6</accession>
<evidence type="ECO:0000256" key="2">
    <source>
        <dbReference type="ARBA" id="ARBA00022737"/>
    </source>
</evidence>
<dbReference type="AlphaFoldDB" id="A0A0D1Z9K6"/>
<sequence>MEASNGSDGSDMSLSSQPYPTVYTDHSLLNSSRRVSRYPKPVTSTYILDSWKLNKILEYPDHGKFFITYFHYSVIIHCQYQNCEYGSLEAGLRMLPFDAKSEALYDALQYHLQNIEFGAVTFLTLKTIGGTLEVQVKSLHERSDINWNILEESPSVSSRGGDLYQRHKEESRREGFHEIDLRTIDPETLSCPSLASETPTTLRREIAEKCPRSEAKPTMVDDNFGAIRQKNESAPKALTCSTSQKGFASRSEIARHKLIHSGIKPHACDFEGCGKRFTRRPNLTIHMRVHTGEKPYMCERCSKVNFMDIESLLLDPNQSEGSPGQDSTTIDIDSTATGNYHEVVQVSEESIDSQATDQRFSYEQLLLILSCLYVTTGDHYRTGDERPLDDIIQRQPETWTQTLNKESWKSVYHAFNSISSTKVASKELKLWRNIILSKLQRLPDQSIPPIIPEQLDWDWERSAHLVCLHYGVSSADPDMSKFWDEERFARLTEKLSGSAMFPNSLTLGELKSAVNSLALLLGKPTELNPSLFTLMIPRDRTKRSAEGDLGGRNAITSRMRPLLDGRVLTRDDIR</sequence>
<dbReference type="GO" id="GO:0005667">
    <property type="term" value="C:transcription regulator complex"/>
    <property type="evidence" value="ECO:0007669"/>
    <property type="project" value="TreeGrafter"/>
</dbReference>
<keyword evidence="3 9" id="KW-0863">Zinc-finger</keyword>
<dbReference type="InterPro" id="IPR036236">
    <property type="entry name" value="Znf_C2H2_sf"/>
</dbReference>
<dbReference type="EMBL" id="KN847509">
    <property type="protein sequence ID" value="KIW09652.1"/>
    <property type="molecule type" value="Genomic_DNA"/>
</dbReference>
<dbReference type="PANTHER" id="PTHR14003:SF19">
    <property type="entry name" value="YY2 TRANSCRIPTION FACTOR"/>
    <property type="match status" value="1"/>
</dbReference>
<keyword evidence="1" id="KW-0479">Metal-binding</keyword>
<dbReference type="SUPFAM" id="SSF57667">
    <property type="entry name" value="beta-beta-alpha zinc fingers"/>
    <property type="match status" value="1"/>
</dbReference>
<evidence type="ECO:0000256" key="6">
    <source>
        <dbReference type="ARBA" id="ARBA00023163"/>
    </source>
</evidence>
<feature type="domain" description="C2H2-type" evidence="10">
    <location>
        <begin position="238"/>
        <end position="265"/>
    </location>
</feature>
<dbReference type="HOGENOM" id="CLU_482345_0_0_1"/>
<dbReference type="GO" id="GO:0000978">
    <property type="term" value="F:RNA polymerase II cis-regulatory region sequence-specific DNA binding"/>
    <property type="evidence" value="ECO:0007669"/>
    <property type="project" value="TreeGrafter"/>
</dbReference>
<evidence type="ECO:0000313" key="11">
    <source>
        <dbReference type="EMBL" id="KIW09652.1"/>
    </source>
</evidence>
<reference evidence="11 12" key="1">
    <citation type="submission" date="2015-01" db="EMBL/GenBank/DDBJ databases">
        <title>The Genome Sequence of Exophiala spinifera CBS89968.</title>
        <authorList>
            <consortium name="The Broad Institute Genomics Platform"/>
            <person name="Cuomo C."/>
            <person name="de Hoog S."/>
            <person name="Gorbushina A."/>
            <person name="Stielow B."/>
            <person name="Teixiera M."/>
            <person name="Abouelleil A."/>
            <person name="Chapman S.B."/>
            <person name="Priest M."/>
            <person name="Young S.K."/>
            <person name="Wortman J."/>
            <person name="Nusbaum C."/>
            <person name="Birren B."/>
        </authorList>
    </citation>
    <scope>NUCLEOTIDE SEQUENCE [LARGE SCALE GENOMIC DNA]</scope>
    <source>
        <strain evidence="11 12">CBS 89968</strain>
    </source>
</reference>
<dbReference type="OrthoDB" id="3437960at2759"/>
<keyword evidence="7" id="KW-0183">Conidiation</keyword>
<dbReference type="GeneID" id="27339179"/>
<evidence type="ECO:0000256" key="1">
    <source>
        <dbReference type="ARBA" id="ARBA00022723"/>
    </source>
</evidence>
<dbReference type="InterPro" id="IPR013087">
    <property type="entry name" value="Znf_C2H2_type"/>
</dbReference>
<dbReference type="PANTHER" id="PTHR14003">
    <property type="entry name" value="TRANSCRIPTIONAL REPRESSOR PROTEIN YY"/>
    <property type="match status" value="1"/>
</dbReference>
<keyword evidence="6" id="KW-0804">Transcription</keyword>
<gene>
    <name evidence="11" type="ORF">PV08_12096</name>
</gene>
<dbReference type="SMART" id="SM00355">
    <property type="entry name" value="ZnF_C2H2"/>
    <property type="match status" value="2"/>
</dbReference>
<dbReference type="GO" id="GO:0000981">
    <property type="term" value="F:DNA-binding transcription factor activity, RNA polymerase II-specific"/>
    <property type="evidence" value="ECO:0007669"/>
    <property type="project" value="TreeGrafter"/>
</dbReference>
<dbReference type="Gene3D" id="3.30.160.60">
    <property type="entry name" value="Classic Zinc Finger"/>
    <property type="match status" value="3"/>
</dbReference>
<dbReference type="GO" id="GO:0048315">
    <property type="term" value="P:conidium formation"/>
    <property type="evidence" value="ECO:0007669"/>
    <property type="project" value="UniProtKB-KW"/>
</dbReference>
<dbReference type="PROSITE" id="PS50157">
    <property type="entry name" value="ZINC_FINGER_C2H2_2"/>
    <property type="match status" value="2"/>
</dbReference>
<name>A0A0D1Z9K6_9EURO</name>
<evidence type="ECO:0000256" key="3">
    <source>
        <dbReference type="ARBA" id="ARBA00022771"/>
    </source>
</evidence>
<dbReference type="FunFam" id="3.30.160.60:FF:000032">
    <property type="entry name" value="Krueppel-like factor 4"/>
    <property type="match status" value="1"/>
</dbReference>
<dbReference type="GO" id="GO:0000785">
    <property type="term" value="C:chromatin"/>
    <property type="evidence" value="ECO:0007669"/>
    <property type="project" value="TreeGrafter"/>
</dbReference>
<dbReference type="VEuPathDB" id="FungiDB:PV08_12096"/>
<evidence type="ECO:0000256" key="8">
    <source>
        <dbReference type="ARBA" id="ARBA00044085"/>
    </source>
</evidence>
<evidence type="ECO:0000256" key="5">
    <source>
        <dbReference type="ARBA" id="ARBA00023015"/>
    </source>
</evidence>
<organism evidence="11 12">
    <name type="scientific">Exophiala spinifera</name>
    <dbReference type="NCBI Taxonomy" id="91928"/>
    <lineage>
        <taxon>Eukaryota</taxon>
        <taxon>Fungi</taxon>
        <taxon>Dikarya</taxon>
        <taxon>Ascomycota</taxon>
        <taxon>Pezizomycotina</taxon>
        <taxon>Eurotiomycetes</taxon>
        <taxon>Chaetothyriomycetidae</taxon>
        <taxon>Chaetothyriales</taxon>
        <taxon>Herpotrichiellaceae</taxon>
        <taxon>Exophiala</taxon>
    </lineage>
</organism>
<dbReference type="Proteomes" id="UP000053328">
    <property type="component" value="Unassembled WGS sequence"/>
</dbReference>
<feature type="domain" description="C2H2-type" evidence="10">
    <location>
        <begin position="266"/>
        <end position="295"/>
    </location>
</feature>
<dbReference type="STRING" id="91928.A0A0D1Z9K6"/>
<dbReference type="GO" id="GO:0008270">
    <property type="term" value="F:zinc ion binding"/>
    <property type="evidence" value="ECO:0007669"/>
    <property type="project" value="UniProtKB-KW"/>
</dbReference>
<evidence type="ECO:0000259" key="10">
    <source>
        <dbReference type="PROSITE" id="PS50157"/>
    </source>
</evidence>
<evidence type="ECO:0000313" key="12">
    <source>
        <dbReference type="Proteomes" id="UP000053328"/>
    </source>
</evidence>
<evidence type="ECO:0000256" key="7">
    <source>
        <dbReference type="ARBA" id="ARBA00023321"/>
    </source>
</evidence>
<keyword evidence="5" id="KW-0805">Transcription regulation</keyword>
<evidence type="ECO:0000256" key="9">
    <source>
        <dbReference type="PROSITE-ProRule" id="PRU00042"/>
    </source>
</evidence>
<dbReference type="PROSITE" id="PS00028">
    <property type="entry name" value="ZINC_FINGER_C2H2_1"/>
    <property type="match status" value="1"/>
</dbReference>
<keyword evidence="7" id="KW-0749">Sporulation</keyword>
<keyword evidence="12" id="KW-1185">Reference proteome</keyword>
<proteinExistence type="predicted"/>
<keyword evidence="4" id="KW-0862">Zinc</keyword>
<dbReference type="RefSeq" id="XP_016229868.1">
    <property type="nucleotide sequence ID" value="XM_016386403.1"/>
</dbReference>
<evidence type="ECO:0000256" key="4">
    <source>
        <dbReference type="ARBA" id="ARBA00022833"/>
    </source>
</evidence>